<proteinExistence type="predicted"/>
<protein>
    <submittedName>
        <fullName evidence="2">Uncharacterized protein</fullName>
    </submittedName>
</protein>
<sequence length="106" mass="11791">MNEGRLTKQIHRANVCDGKVGKGRPRKSYADQIGSILKKGKILSTRNCRACVKRLMDVSEAKEKSKDRTMWRSRRPAGAGRRQLLGARGVVRGGRAKNTAARVVYP</sequence>
<evidence type="ECO:0000313" key="3">
    <source>
        <dbReference type="Proteomes" id="UP000299102"/>
    </source>
</evidence>
<evidence type="ECO:0000313" key="2">
    <source>
        <dbReference type="EMBL" id="GBP37670.1"/>
    </source>
</evidence>
<feature type="region of interest" description="Disordered" evidence="1">
    <location>
        <begin position="62"/>
        <end position="81"/>
    </location>
</feature>
<gene>
    <name evidence="2" type="ORF">EVAR_23718_1</name>
</gene>
<dbReference type="EMBL" id="BGZK01000337">
    <property type="protein sequence ID" value="GBP37670.1"/>
    <property type="molecule type" value="Genomic_DNA"/>
</dbReference>
<dbReference type="OrthoDB" id="425681at2759"/>
<accession>A0A4C1VGC2</accession>
<evidence type="ECO:0000256" key="1">
    <source>
        <dbReference type="SAM" id="MobiDB-lite"/>
    </source>
</evidence>
<name>A0A4C1VGC2_EUMVA</name>
<reference evidence="2 3" key="1">
    <citation type="journal article" date="2019" name="Commun. Biol.">
        <title>The bagworm genome reveals a unique fibroin gene that provides high tensile strength.</title>
        <authorList>
            <person name="Kono N."/>
            <person name="Nakamura H."/>
            <person name="Ohtoshi R."/>
            <person name="Tomita M."/>
            <person name="Numata K."/>
            <person name="Arakawa K."/>
        </authorList>
    </citation>
    <scope>NUCLEOTIDE SEQUENCE [LARGE SCALE GENOMIC DNA]</scope>
</reference>
<dbReference type="AlphaFoldDB" id="A0A4C1VGC2"/>
<keyword evidence="3" id="KW-1185">Reference proteome</keyword>
<comment type="caution">
    <text evidence="2">The sequence shown here is derived from an EMBL/GenBank/DDBJ whole genome shotgun (WGS) entry which is preliminary data.</text>
</comment>
<dbReference type="Proteomes" id="UP000299102">
    <property type="component" value="Unassembled WGS sequence"/>
</dbReference>
<organism evidence="2 3">
    <name type="scientific">Eumeta variegata</name>
    <name type="common">Bagworm moth</name>
    <name type="synonym">Eumeta japonica</name>
    <dbReference type="NCBI Taxonomy" id="151549"/>
    <lineage>
        <taxon>Eukaryota</taxon>
        <taxon>Metazoa</taxon>
        <taxon>Ecdysozoa</taxon>
        <taxon>Arthropoda</taxon>
        <taxon>Hexapoda</taxon>
        <taxon>Insecta</taxon>
        <taxon>Pterygota</taxon>
        <taxon>Neoptera</taxon>
        <taxon>Endopterygota</taxon>
        <taxon>Lepidoptera</taxon>
        <taxon>Glossata</taxon>
        <taxon>Ditrysia</taxon>
        <taxon>Tineoidea</taxon>
        <taxon>Psychidae</taxon>
        <taxon>Oiketicinae</taxon>
        <taxon>Eumeta</taxon>
    </lineage>
</organism>